<protein>
    <recommendedName>
        <fullName evidence="3">Cyclic AMP-dependent transcription factor ATF-4</fullName>
    </recommendedName>
    <alternativeName>
        <fullName evidence="11">Activating transcription factor 4</fullName>
    </alternativeName>
</protein>
<evidence type="ECO:0000256" key="5">
    <source>
        <dbReference type="ARBA" id="ARBA00023015"/>
    </source>
</evidence>
<organism evidence="15 16">
    <name type="scientific">Seriola dumerili</name>
    <name type="common">Greater amberjack</name>
    <name type="synonym">Caranx dumerili</name>
    <dbReference type="NCBI Taxonomy" id="41447"/>
    <lineage>
        <taxon>Eukaryota</taxon>
        <taxon>Metazoa</taxon>
        <taxon>Chordata</taxon>
        <taxon>Craniata</taxon>
        <taxon>Vertebrata</taxon>
        <taxon>Euteleostomi</taxon>
        <taxon>Actinopterygii</taxon>
        <taxon>Neopterygii</taxon>
        <taxon>Teleostei</taxon>
        <taxon>Neoteleostei</taxon>
        <taxon>Acanthomorphata</taxon>
        <taxon>Carangaria</taxon>
        <taxon>Carangiformes</taxon>
        <taxon>Carangidae</taxon>
        <taxon>Seriola</taxon>
    </lineage>
</organism>
<evidence type="ECO:0000256" key="4">
    <source>
        <dbReference type="ARBA" id="ARBA00022491"/>
    </source>
</evidence>
<feature type="coiled-coil region" evidence="12">
    <location>
        <begin position="402"/>
        <end position="443"/>
    </location>
</feature>
<dbReference type="STRING" id="41447.ENSSDUP00000018143"/>
<keyword evidence="4" id="KW-0678">Repressor</keyword>
<evidence type="ECO:0000256" key="13">
    <source>
        <dbReference type="SAM" id="MobiDB-lite"/>
    </source>
</evidence>
<keyword evidence="16" id="KW-1185">Reference proteome</keyword>
<dbReference type="CDD" id="cd14692">
    <property type="entry name" value="bZIP_ATF4"/>
    <property type="match status" value="1"/>
</dbReference>
<comment type="similarity">
    <text evidence="2">Belongs to the bZIP family.</text>
</comment>
<dbReference type="GO" id="GO:0001228">
    <property type="term" value="F:DNA-binding transcription activator activity, RNA polymerase II-specific"/>
    <property type="evidence" value="ECO:0007669"/>
    <property type="project" value="TreeGrafter"/>
</dbReference>
<feature type="compositionally biased region" description="Pro residues" evidence="13">
    <location>
        <begin position="78"/>
        <end position="87"/>
    </location>
</feature>
<sequence length="459" mass="48571">MTLSQLALGDVEALYLGPSFLMADPMGPLLDQDEEEALSPSSSLEGKAPASPPLSLSSYVSSLSPFQTLSSSPLSSASPPPSPPPTHPSLFLGTKAGADSLSLPWLGASDLLDAHVGADDGKDDAFTGMDWMSEKIDLSEFDLDSLIGSCSSDDSPSSPEDLLASLDSHMDLDLESFETTIPTSPDSLELGLSLAGIPSLPLDLPPPGAAEAKKTEMVPDQEVDMKSEPPSPVPSLSPPSPQAYTLELGSEVDVLDAEKTAASLTTTTIIPEPSGNIQTTTPIVLSIPTSHIVVVLTNKDEPSLVSLADPSIKTSPRSSDCEDDSGIESVAGSPARLPSPPPTPSHTAGSSRTKPYSKPEPSTASSPSAKVPRVKSVSGAPKVVEKKLKKMEQNKTAATRYRQKKRVEQELLNSECEELEKKNNELAEKAESISREIQYLKDLMEEVRKHRRGKTNSVA</sequence>
<dbReference type="GeneID" id="111216707"/>
<dbReference type="InterPro" id="IPR046347">
    <property type="entry name" value="bZIP_sf"/>
</dbReference>
<keyword evidence="6" id="KW-0090">Biological rhythms</keyword>
<feature type="region of interest" description="Disordered" evidence="13">
    <location>
        <begin position="65"/>
        <end position="93"/>
    </location>
</feature>
<evidence type="ECO:0000256" key="10">
    <source>
        <dbReference type="ARBA" id="ARBA00023242"/>
    </source>
</evidence>
<evidence type="ECO:0000256" key="1">
    <source>
        <dbReference type="ARBA" id="ARBA00004123"/>
    </source>
</evidence>
<feature type="region of interest" description="Disordered" evidence="13">
    <location>
        <begin position="306"/>
        <end position="382"/>
    </location>
</feature>
<reference evidence="15" key="1">
    <citation type="submission" date="2025-08" db="UniProtKB">
        <authorList>
            <consortium name="Ensembl"/>
        </authorList>
    </citation>
    <scope>IDENTIFICATION</scope>
</reference>
<name>A0A3B4UIP7_SERDU</name>
<keyword evidence="9" id="KW-0804">Transcription</keyword>
<dbReference type="GO" id="GO:0048511">
    <property type="term" value="P:rhythmic process"/>
    <property type="evidence" value="ECO:0007669"/>
    <property type="project" value="UniProtKB-KW"/>
</dbReference>
<feature type="domain" description="BZIP" evidence="14">
    <location>
        <begin position="384"/>
        <end position="447"/>
    </location>
</feature>
<dbReference type="RefSeq" id="XP_022594049.1">
    <property type="nucleotide sequence ID" value="XM_022738328.1"/>
</dbReference>
<dbReference type="OMA" id="ATIQEFH"/>
<evidence type="ECO:0000259" key="14">
    <source>
        <dbReference type="PROSITE" id="PS50217"/>
    </source>
</evidence>
<dbReference type="CTD" id="406514"/>
<dbReference type="GO" id="GO:1990589">
    <property type="term" value="C:ATF4-CREB1 transcription factor complex"/>
    <property type="evidence" value="ECO:0007669"/>
    <property type="project" value="TreeGrafter"/>
</dbReference>
<evidence type="ECO:0000256" key="3">
    <source>
        <dbReference type="ARBA" id="ARBA00018846"/>
    </source>
</evidence>
<keyword evidence="8" id="KW-0010">Activator</keyword>
<dbReference type="FunFam" id="1.20.5.170:FF:000021">
    <property type="entry name" value="Cyclic AMP-dependent transcription factor ATF-4"/>
    <property type="match status" value="1"/>
</dbReference>
<dbReference type="GO" id="GO:1990590">
    <property type="term" value="C:ATF1-ATF4 transcription factor complex"/>
    <property type="evidence" value="ECO:0007669"/>
    <property type="project" value="TreeGrafter"/>
</dbReference>
<evidence type="ECO:0000313" key="15">
    <source>
        <dbReference type="Ensembl" id="ENSSDUP00000018143.1"/>
    </source>
</evidence>
<feature type="compositionally biased region" description="Basic and acidic residues" evidence="13">
    <location>
        <begin position="211"/>
        <end position="227"/>
    </location>
</feature>
<dbReference type="GO" id="GO:0000977">
    <property type="term" value="F:RNA polymerase II transcription regulatory region sequence-specific DNA binding"/>
    <property type="evidence" value="ECO:0007669"/>
    <property type="project" value="TreeGrafter"/>
</dbReference>
<evidence type="ECO:0000256" key="6">
    <source>
        <dbReference type="ARBA" id="ARBA00023108"/>
    </source>
</evidence>
<feature type="compositionally biased region" description="Pro residues" evidence="13">
    <location>
        <begin position="229"/>
        <end position="241"/>
    </location>
</feature>
<dbReference type="SUPFAM" id="SSF57959">
    <property type="entry name" value="Leucine zipper domain"/>
    <property type="match status" value="1"/>
</dbReference>
<evidence type="ECO:0000256" key="8">
    <source>
        <dbReference type="ARBA" id="ARBA00023159"/>
    </source>
</evidence>
<dbReference type="InterPro" id="IPR004827">
    <property type="entry name" value="bZIP"/>
</dbReference>
<evidence type="ECO:0000256" key="11">
    <source>
        <dbReference type="ARBA" id="ARBA00032136"/>
    </source>
</evidence>
<feature type="region of interest" description="Disordered" evidence="13">
    <location>
        <begin position="203"/>
        <end position="251"/>
    </location>
</feature>
<dbReference type="Proteomes" id="UP000261420">
    <property type="component" value="Unplaced"/>
</dbReference>
<dbReference type="PROSITE" id="PS50217">
    <property type="entry name" value="BZIP"/>
    <property type="match status" value="1"/>
</dbReference>
<dbReference type="Pfam" id="PF00170">
    <property type="entry name" value="bZIP_1"/>
    <property type="match status" value="1"/>
</dbReference>
<keyword evidence="10" id="KW-0539">Nucleus</keyword>
<keyword evidence="12" id="KW-0175">Coiled coil</keyword>
<evidence type="ECO:0000256" key="2">
    <source>
        <dbReference type="ARBA" id="ARBA00007163"/>
    </source>
</evidence>
<dbReference type="Ensembl" id="ENSSDUT00000018471.1">
    <property type="protein sequence ID" value="ENSSDUP00000018143.1"/>
    <property type="gene ID" value="ENSSDUG00000013253.1"/>
</dbReference>
<dbReference type="GO" id="GO:0042981">
    <property type="term" value="P:regulation of apoptotic process"/>
    <property type="evidence" value="ECO:0007669"/>
    <property type="project" value="UniProtKB-ARBA"/>
</dbReference>
<dbReference type="GeneTree" id="ENSGT00530000063801"/>
<dbReference type="PANTHER" id="PTHR13044:SF2">
    <property type="entry name" value="CYCLIC AMP-DEPENDENT TRANSCRIPTION FACTOR ATF-4"/>
    <property type="match status" value="1"/>
</dbReference>
<feature type="region of interest" description="Disordered" evidence="13">
    <location>
        <begin position="25"/>
        <end position="52"/>
    </location>
</feature>
<comment type="subcellular location">
    <subcellularLocation>
        <location evidence="1">Nucleus</location>
    </subcellularLocation>
</comment>
<feature type="compositionally biased region" description="Low complexity" evidence="13">
    <location>
        <begin position="65"/>
        <end position="77"/>
    </location>
</feature>
<keyword evidence="7" id="KW-0238">DNA-binding</keyword>
<dbReference type="Gene3D" id="1.20.5.170">
    <property type="match status" value="1"/>
</dbReference>
<proteinExistence type="inferred from homology"/>
<accession>A0A3B4UIP7</accession>
<keyword evidence="5" id="KW-0805">Transcription regulation</keyword>
<evidence type="ECO:0000256" key="9">
    <source>
        <dbReference type="ARBA" id="ARBA00023163"/>
    </source>
</evidence>
<dbReference type="PROSITE" id="PS00036">
    <property type="entry name" value="BZIP_BASIC"/>
    <property type="match status" value="1"/>
</dbReference>
<dbReference type="PANTHER" id="PTHR13044">
    <property type="entry name" value="ACTIVATING TRANSCRIPTION FACTOR ATF 4/5"/>
    <property type="match status" value="1"/>
</dbReference>
<evidence type="ECO:0000313" key="16">
    <source>
        <dbReference type="Proteomes" id="UP000261420"/>
    </source>
</evidence>
<dbReference type="SMART" id="SM00338">
    <property type="entry name" value="BRLZ"/>
    <property type="match status" value="1"/>
</dbReference>
<evidence type="ECO:0000256" key="12">
    <source>
        <dbReference type="SAM" id="Coils"/>
    </source>
</evidence>
<reference evidence="15" key="2">
    <citation type="submission" date="2025-09" db="UniProtKB">
        <authorList>
            <consortium name="Ensembl"/>
        </authorList>
    </citation>
    <scope>IDENTIFICATION</scope>
</reference>
<dbReference type="AlphaFoldDB" id="A0A3B4UIP7"/>
<evidence type="ECO:0000256" key="7">
    <source>
        <dbReference type="ARBA" id="ARBA00023125"/>
    </source>
</evidence>